<accession>A0A8S3BNT7</accession>
<reference evidence="3" key="1">
    <citation type="submission" date="2021-02" db="EMBL/GenBank/DDBJ databases">
        <authorList>
            <person name="Nowell W R."/>
        </authorList>
    </citation>
    <scope>NUCLEOTIDE SEQUENCE</scope>
</reference>
<dbReference type="Proteomes" id="UP000676336">
    <property type="component" value="Unassembled WGS sequence"/>
</dbReference>
<proteinExistence type="predicted"/>
<dbReference type="InterPro" id="IPR027417">
    <property type="entry name" value="P-loop_NTPase"/>
</dbReference>
<name>A0A8S3BNT7_9BILA</name>
<evidence type="ECO:0000313" key="3">
    <source>
        <dbReference type="EMBL" id="CAF4838140.1"/>
    </source>
</evidence>
<protein>
    <recommendedName>
        <fullName evidence="2">Nephrocystin 3-like N-terminal domain-containing protein</fullName>
    </recommendedName>
</protein>
<feature type="domain" description="Nephrocystin 3-like N-terminal" evidence="2">
    <location>
        <begin position="9"/>
        <end position="71"/>
    </location>
</feature>
<evidence type="ECO:0000256" key="1">
    <source>
        <dbReference type="ARBA" id="ARBA00022737"/>
    </source>
</evidence>
<sequence length="81" mass="9144">SSANTDEHYPLMIIGNRASGKTLLCTKLVQYLLNTLGKNVQCIMRYFNLTSRSRNIAEVFNSISTQMKTLQKVSSITDDQK</sequence>
<dbReference type="InterPro" id="IPR056884">
    <property type="entry name" value="NPHP3-like_N"/>
</dbReference>
<dbReference type="EMBL" id="CAJOBI010157605">
    <property type="protein sequence ID" value="CAF4838140.1"/>
    <property type="molecule type" value="Genomic_DNA"/>
</dbReference>
<evidence type="ECO:0000313" key="4">
    <source>
        <dbReference type="Proteomes" id="UP000676336"/>
    </source>
</evidence>
<evidence type="ECO:0000259" key="2">
    <source>
        <dbReference type="Pfam" id="PF24883"/>
    </source>
</evidence>
<comment type="caution">
    <text evidence="3">The sequence shown here is derived from an EMBL/GenBank/DDBJ whole genome shotgun (WGS) entry which is preliminary data.</text>
</comment>
<keyword evidence="1" id="KW-0677">Repeat</keyword>
<gene>
    <name evidence="3" type="ORF">SMN809_LOCUS48808</name>
</gene>
<dbReference type="Pfam" id="PF24883">
    <property type="entry name" value="NPHP3_N"/>
    <property type="match status" value="1"/>
</dbReference>
<dbReference type="Gene3D" id="3.40.50.300">
    <property type="entry name" value="P-loop containing nucleotide triphosphate hydrolases"/>
    <property type="match status" value="1"/>
</dbReference>
<dbReference type="AlphaFoldDB" id="A0A8S3BNT7"/>
<feature type="non-terminal residue" evidence="3">
    <location>
        <position position="1"/>
    </location>
</feature>
<organism evidence="3 4">
    <name type="scientific">Rotaria magnacalcarata</name>
    <dbReference type="NCBI Taxonomy" id="392030"/>
    <lineage>
        <taxon>Eukaryota</taxon>
        <taxon>Metazoa</taxon>
        <taxon>Spiralia</taxon>
        <taxon>Gnathifera</taxon>
        <taxon>Rotifera</taxon>
        <taxon>Eurotatoria</taxon>
        <taxon>Bdelloidea</taxon>
        <taxon>Philodinida</taxon>
        <taxon>Philodinidae</taxon>
        <taxon>Rotaria</taxon>
    </lineage>
</organism>
<feature type="non-terminal residue" evidence="3">
    <location>
        <position position="81"/>
    </location>
</feature>